<accession>A0A225VU20</accession>
<dbReference type="InterPro" id="IPR036397">
    <property type="entry name" value="RNaseH_sf"/>
</dbReference>
<dbReference type="GO" id="GO:0004190">
    <property type="term" value="F:aspartic-type endopeptidase activity"/>
    <property type="evidence" value="ECO:0007669"/>
    <property type="project" value="UniProtKB-KW"/>
</dbReference>
<dbReference type="InterPro" id="IPR016197">
    <property type="entry name" value="Chromo-like_dom_sf"/>
</dbReference>
<dbReference type="Gene3D" id="2.40.50.40">
    <property type="match status" value="1"/>
</dbReference>
<dbReference type="PROSITE" id="PS00598">
    <property type="entry name" value="CHROMO_1"/>
    <property type="match status" value="1"/>
</dbReference>
<evidence type="ECO:0000256" key="6">
    <source>
        <dbReference type="ARBA" id="ARBA00022723"/>
    </source>
</evidence>
<dbReference type="Pfam" id="PF00078">
    <property type="entry name" value="RVT_1"/>
    <property type="match status" value="1"/>
</dbReference>
<comment type="subcellular location">
    <subcellularLocation>
        <location evidence="1">Nucleus</location>
    </subcellularLocation>
</comment>
<dbReference type="GO" id="GO:0005634">
    <property type="term" value="C:nucleus"/>
    <property type="evidence" value="ECO:0007669"/>
    <property type="project" value="UniProtKB-SubCell"/>
</dbReference>
<comment type="caution">
    <text evidence="20">The sequence shown here is derived from an EMBL/GenBank/DDBJ whole genome shotgun (WGS) entry which is preliminary data.</text>
</comment>
<dbReference type="InterPro" id="IPR041588">
    <property type="entry name" value="Integrase_H2C2"/>
</dbReference>
<dbReference type="PROSITE" id="PS50994">
    <property type="entry name" value="INTEGRASE"/>
    <property type="match status" value="1"/>
</dbReference>
<dbReference type="SUPFAM" id="SSF54160">
    <property type="entry name" value="Chromo domain-like"/>
    <property type="match status" value="1"/>
</dbReference>
<dbReference type="CDD" id="cd00024">
    <property type="entry name" value="CD_CSD"/>
    <property type="match status" value="1"/>
</dbReference>
<dbReference type="InterPro" id="IPR023779">
    <property type="entry name" value="Chromodomain_CS"/>
</dbReference>
<dbReference type="OrthoDB" id="8000983at2759"/>
<dbReference type="SUPFAM" id="SSF53098">
    <property type="entry name" value="Ribonuclease H-like"/>
    <property type="match status" value="1"/>
</dbReference>
<keyword evidence="10" id="KW-0460">Magnesium</keyword>
<evidence type="ECO:0000256" key="14">
    <source>
        <dbReference type="ARBA" id="ARBA00023125"/>
    </source>
</evidence>
<evidence type="ECO:0000256" key="9">
    <source>
        <dbReference type="ARBA" id="ARBA00022801"/>
    </source>
</evidence>
<evidence type="ECO:0000256" key="4">
    <source>
        <dbReference type="ARBA" id="ARBA00022695"/>
    </source>
</evidence>
<dbReference type="GO" id="GO:0003677">
    <property type="term" value="F:DNA binding"/>
    <property type="evidence" value="ECO:0007669"/>
    <property type="project" value="UniProtKB-KW"/>
</dbReference>
<evidence type="ECO:0000259" key="18">
    <source>
        <dbReference type="PROSITE" id="PS50013"/>
    </source>
</evidence>
<dbReference type="InterPro" id="IPR056924">
    <property type="entry name" value="SH3_Tf2-1"/>
</dbReference>
<evidence type="ECO:0000256" key="7">
    <source>
        <dbReference type="ARBA" id="ARBA00022750"/>
    </source>
</evidence>
<dbReference type="InterPro" id="IPR001584">
    <property type="entry name" value="Integrase_cat-core"/>
</dbReference>
<dbReference type="Pfam" id="PF00385">
    <property type="entry name" value="Chromo"/>
    <property type="match status" value="1"/>
</dbReference>
<keyword evidence="8" id="KW-0255">Endonuclease</keyword>
<dbReference type="Pfam" id="PF24626">
    <property type="entry name" value="SH3_Tf2-1"/>
    <property type="match status" value="1"/>
</dbReference>
<dbReference type="Gene3D" id="3.10.10.10">
    <property type="entry name" value="HIV Type 1 Reverse Transcriptase, subunit A, domain 1"/>
    <property type="match status" value="1"/>
</dbReference>
<feature type="compositionally biased region" description="Low complexity" evidence="17">
    <location>
        <begin position="918"/>
        <end position="932"/>
    </location>
</feature>
<name>A0A225VU20_9STRA</name>
<dbReference type="InterPro" id="IPR023780">
    <property type="entry name" value="Chromo_domain"/>
</dbReference>
<dbReference type="Gene3D" id="3.30.420.10">
    <property type="entry name" value="Ribonuclease H-like superfamily/Ribonuclease H"/>
    <property type="match status" value="1"/>
</dbReference>
<keyword evidence="12" id="KW-0695">RNA-directed DNA polymerase</keyword>
<keyword evidence="21" id="KW-1185">Reference proteome</keyword>
<dbReference type="InterPro" id="IPR000477">
    <property type="entry name" value="RT_dom"/>
</dbReference>
<keyword evidence="6" id="KW-0479">Metal-binding</keyword>
<dbReference type="InterPro" id="IPR043502">
    <property type="entry name" value="DNA/RNA_pol_sf"/>
</dbReference>
<evidence type="ECO:0000259" key="19">
    <source>
        <dbReference type="PROSITE" id="PS50994"/>
    </source>
</evidence>
<dbReference type="CDD" id="cd09274">
    <property type="entry name" value="RNase_HI_RT_Ty3"/>
    <property type="match status" value="1"/>
</dbReference>
<evidence type="ECO:0000256" key="1">
    <source>
        <dbReference type="ARBA" id="ARBA00004123"/>
    </source>
</evidence>
<keyword evidence="15" id="KW-0233">DNA recombination</keyword>
<dbReference type="GO" id="GO:0003964">
    <property type="term" value="F:RNA-directed DNA polymerase activity"/>
    <property type="evidence" value="ECO:0007669"/>
    <property type="project" value="UniProtKB-KW"/>
</dbReference>
<dbReference type="Gene3D" id="3.30.70.270">
    <property type="match status" value="2"/>
</dbReference>
<evidence type="ECO:0000256" key="10">
    <source>
        <dbReference type="ARBA" id="ARBA00022842"/>
    </source>
</evidence>
<dbReference type="GO" id="GO:0003887">
    <property type="term" value="F:DNA-directed DNA polymerase activity"/>
    <property type="evidence" value="ECO:0007669"/>
    <property type="project" value="UniProtKB-KW"/>
</dbReference>
<dbReference type="PROSITE" id="PS50013">
    <property type="entry name" value="CHROMO_2"/>
    <property type="match status" value="1"/>
</dbReference>
<reference evidence="21" key="1">
    <citation type="submission" date="2017-03" db="EMBL/GenBank/DDBJ databases">
        <title>Phytopthora megakarya and P. palmivora, two closely related causual agents of cacao black pod achieved similar genome size and gene model numbers by different mechanisms.</title>
        <authorList>
            <person name="Ali S."/>
            <person name="Shao J."/>
            <person name="Larry D.J."/>
            <person name="Kronmiller B."/>
            <person name="Shen D."/>
            <person name="Strem M.D."/>
            <person name="Melnick R.L."/>
            <person name="Guiltinan M.J."/>
            <person name="Tyler B.M."/>
            <person name="Meinhardt L.W."/>
            <person name="Bailey B.A."/>
        </authorList>
    </citation>
    <scope>NUCLEOTIDE SEQUENCE [LARGE SCALE GENOMIC DNA]</scope>
    <source>
        <strain evidence="21">zdho120</strain>
    </source>
</reference>
<keyword evidence="7" id="KW-0064">Aspartyl protease</keyword>
<dbReference type="GO" id="GO:0004519">
    <property type="term" value="F:endonuclease activity"/>
    <property type="evidence" value="ECO:0007669"/>
    <property type="project" value="UniProtKB-KW"/>
</dbReference>
<evidence type="ECO:0000256" key="5">
    <source>
        <dbReference type="ARBA" id="ARBA00022722"/>
    </source>
</evidence>
<evidence type="ECO:0000313" key="20">
    <source>
        <dbReference type="EMBL" id="OWZ08489.1"/>
    </source>
</evidence>
<keyword evidence="11" id="KW-0229">DNA integration</keyword>
<keyword evidence="4" id="KW-0548">Nucleotidyltransferase</keyword>
<dbReference type="SUPFAM" id="SSF56672">
    <property type="entry name" value="DNA/RNA polymerases"/>
    <property type="match status" value="1"/>
</dbReference>
<evidence type="ECO:0000313" key="21">
    <source>
        <dbReference type="Proteomes" id="UP000198211"/>
    </source>
</evidence>
<dbReference type="InterPro" id="IPR012337">
    <property type="entry name" value="RNaseH-like_sf"/>
</dbReference>
<dbReference type="CDD" id="cd01647">
    <property type="entry name" value="RT_LTR"/>
    <property type="match status" value="1"/>
</dbReference>
<dbReference type="Pfam" id="PF17917">
    <property type="entry name" value="RT_RNaseH"/>
    <property type="match status" value="1"/>
</dbReference>
<evidence type="ECO:0000256" key="8">
    <source>
        <dbReference type="ARBA" id="ARBA00022759"/>
    </source>
</evidence>
<organism evidence="20 21">
    <name type="scientific">Phytophthora megakarya</name>
    <dbReference type="NCBI Taxonomy" id="4795"/>
    <lineage>
        <taxon>Eukaryota</taxon>
        <taxon>Sar</taxon>
        <taxon>Stramenopiles</taxon>
        <taxon>Oomycota</taxon>
        <taxon>Peronosporomycetes</taxon>
        <taxon>Peronosporales</taxon>
        <taxon>Peronosporaceae</taxon>
        <taxon>Phytophthora</taxon>
    </lineage>
</organism>
<evidence type="ECO:0000256" key="3">
    <source>
        <dbReference type="ARBA" id="ARBA00022679"/>
    </source>
</evidence>
<dbReference type="Gene3D" id="1.10.340.70">
    <property type="match status" value="1"/>
</dbReference>
<feature type="domain" description="Chromo" evidence="18">
    <location>
        <begin position="969"/>
        <end position="1026"/>
    </location>
</feature>
<dbReference type="PANTHER" id="PTHR37984">
    <property type="entry name" value="PROTEIN CBG26694"/>
    <property type="match status" value="1"/>
</dbReference>
<proteinExistence type="predicted"/>
<dbReference type="GO" id="GO:0046872">
    <property type="term" value="F:metal ion binding"/>
    <property type="evidence" value="ECO:0007669"/>
    <property type="project" value="UniProtKB-KW"/>
</dbReference>
<dbReference type="InterPro" id="IPR000953">
    <property type="entry name" value="Chromo/chromo_shadow_dom"/>
</dbReference>
<dbReference type="Pfam" id="PF17921">
    <property type="entry name" value="Integrase_H2C2"/>
    <property type="match status" value="1"/>
</dbReference>
<evidence type="ECO:0000256" key="11">
    <source>
        <dbReference type="ARBA" id="ARBA00022908"/>
    </source>
</evidence>
<keyword evidence="14" id="KW-0238">DNA-binding</keyword>
<feature type="region of interest" description="Disordered" evidence="17">
    <location>
        <begin position="911"/>
        <end position="960"/>
    </location>
</feature>
<dbReference type="InterPro" id="IPR050951">
    <property type="entry name" value="Retrovirus_Pol_polyprotein"/>
</dbReference>
<keyword evidence="3" id="KW-0808">Transferase</keyword>
<evidence type="ECO:0000256" key="16">
    <source>
        <dbReference type="ARBA" id="ARBA00023242"/>
    </source>
</evidence>
<feature type="domain" description="Integrase catalytic" evidence="19">
    <location>
        <begin position="599"/>
        <end position="763"/>
    </location>
</feature>
<dbReference type="GO" id="GO:0006310">
    <property type="term" value="P:DNA recombination"/>
    <property type="evidence" value="ECO:0007669"/>
    <property type="project" value="UniProtKB-KW"/>
</dbReference>
<dbReference type="GO" id="GO:0015074">
    <property type="term" value="P:DNA integration"/>
    <property type="evidence" value="ECO:0007669"/>
    <property type="project" value="UniProtKB-KW"/>
</dbReference>
<protein>
    <submittedName>
        <fullName evidence="20">Retroelement</fullName>
    </submittedName>
</protein>
<dbReference type="Proteomes" id="UP000198211">
    <property type="component" value="Unassembled WGS sequence"/>
</dbReference>
<evidence type="ECO:0000256" key="12">
    <source>
        <dbReference type="ARBA" id="ARBA00022918"/>
    </source>
</evidence>
<gene>
    <name evidence="20" type="ORF">PHMEG_00018957</name>
</gene>
<keyword evidence="5" id="KW-0540">Nuclease</keyword>
<dbReference type="GO" id="GO:0006508">
    <property type="term" value="P:proteolysis"/>
    <property type="evidence" value="ECO:0007669"/>
    <property type="project" value="UniProtKB-KW"/>
</dbReference>
<dbReference type="EMBL" id="NBNE01003134">
    <property type="protein sequence ID" value="OWZ08489.1"/>
    <property type="molecule type" value="Genomic_DNA"/>
</dbReference>
<keyword evidence="16" id="KW-0539">Nucleus</keyword>
<evidence type="ECO:0000256" key="2">
    <source>
        <dbReference type="ARBA" id="ARBA00022670"/>
    </source>
</evidence>
<evidence type="ECO:0000256" key="15">
    <source>
        <dbReference type="ARBA" id="ARBA00023172"/>
    </source>
</evidence>
<evidence type="ECO:0000256" key="17">
    <source>
        <dbReference type="SAM" id="MobiDB-lite"/>
    </source>
</evidence>
<keyword evidence="9" id="KW-0378">Hydrolase</keyword>
<dbReference type="InterPro" id="IPR043128">
    <property type="entry name" value="Rev_trsase/Diguanyl_cyclase"/>
</dbReference>
<evidence type="ECO:0000256" key="13">
    <source>
        <dbReference type="ARBA" id="ARBA00022932"/>
    </source>
</evidence>
<keyword evidence="2" id="KW-0645">Protease</keyword>
<keyword evidence="13" id="KW-0239">DNA-directed DNA polymerase</keyword>
<sequence>MEDFLAELKAGEISEMVLLRPETSPEELNNSSVMDEDVLEEFRKQRTSRLGSEILLNPKDPLYPLVKEYADVVSKTLRHSSHLIAGSSTKYCVTRQWPLPREQCDVIDAFFAAKAKAGMVRESKSPHSTPTFCVRKPNGKWRLVHAYNKLDSATVPAQTPIPRKDVLLNNMSGCTLYSALDLVDGYYQILMREIESDIPLTAVSTPSGMLCEWLGLSNAPATFNRLVTQLFRPIRAFTQAYLDDIFVHSRAEGGKTAIEVHVEYLRRVFEVMRANKLYANIDKCVFAAEEIKALGCYVSSVGVRADPEKVKPIAAWPTPQSQKDLRKWLELANYLHKYSAGYAGLARPLSDLLKKERWERGHQDAFDSINASLQRAPVLALPDESKPFSVVCDASDYAIGCALLQEDTEGRVRVISFQSRQLKAAERSYPVHDKELLAMKYVLVKFRVHLLGTRPFVVFTDQAPLRTAINTQHLSQRMARWLSFFAEYNFRVEYKPGKLNFLTAGTNTKIEWLTPRQQARLHRYEWAEGLLHYRVEPSDPPRVVVPNDEDLKYDILLEAHDVPSSGHLGREKTFYAVSGTFWWPHMYKWVARHVKHVSVLSLPAADCWKSMSLDFAFGFPADRHSNTGILVFVCRLSKMVHLAPVRDTVTGEQAAALFLDCVFRYQGLPESVVSDRDPRFTVAFWQTLFQLLGTRLDMSTADHSQTDGQTERVNRVLEDTLLSVCAEAPQSWSDRLPMVEFALNNAVHASTGFTPFYLNGLRYPLVPLTLRGATMSSVIKTRKALFSQVSDGRPASFRKQLSDFVDNRLNVISRVRDAMANAQDKQKEYSDKHGRGNFIVFNVDEFVLLDTRNLPLNTVSSTGSNKLKHRFIGPFAVLGRHGAAYTIDLPESMTTHPTFYVSRLKRYHDPLSPTEPLGAAADGSAPAAGQQQRQENPSRISEPPALGARASSRVRPPPALLDRNGELHYHVEWVLQERRLRGKHQLWVKWRGYPESQNSWEPYERLLADCPKAVAILEQKRRQLRK</sequence>
<dbReference type="InterPro" id="IPR041373">
    <property type="entry name" value="RT_RNaseH"/>
</dbReference>
<dbReference type="SMART" id="SM00298">
    <property type="entry name" value="CHROMO"/>
    <property type="match status" value="1"/>
</dbReference>
<dbReference type="AlphaFoldDB" id="A0A225VU20"/>
<dbReference type="PANTHER" id="PTHR37984:SF5">
    <property type="entry name" value="PROTEIN NYNRIN-LIKE"/>
    <property type="match status" value="1"/>
</dbReference>